<dbReference type="InterPro" id="IPR001036">
    <property type="entry name" value="Acrflvin-R"/>
</dbReference>
<feature type="transmembrane region" description="Helical" evidence="8">
    <location>
        <begin position="995"/>
        <end position="1013"/>
    </location>
</feature>
<dbReference type="Gene3D" id="3.30.70.1320">
    <property type="entry name" value="Multidrug efflux transporter AcrB pore domain like"/>
    <property type="match status" value="1"/>
</dbReference>
<dbReference type="Gene3D" id="3.30.2090.10">
    <property type="entry name" value="Multidrug efflux transporter AcrB TolC docking domain, DN and DC subdomains"/>
    <property type="match status" value="2"/>
</dbReference>
<evidence type="ECO:0000256" key="1">
    <source>
        <dbReference type="ARBA" id="ARBA00004651"/>
    </source>
</evidence>
<organism evidence="9 10">
    <name type="scientific">Candidatus Sulfuritelmatomonas gaucii</name>
    <dbReference type="NCBI Taxonomy" id="2043161"/>
    <lineage>
        <taxon>Bacteria</taxon>
        <taxon>Pseudomonadati</taxon>
        <taxon>Acidobacteriota</taxon>
        <taxon>Terriglobia</taxon>
        <taxon>Terriglobales</taxon>
        <taxon>Acidobacteriaceae</taxon>
        <taxon>Candidatus Sulfuritelmatomonas</taxon>
    </lineage>
</organism>
<dbReference type="Pfam" id="PF00873">
    <property type="entry name" value="ACR_tran"/>
    <property type="match status" value="1"/>
</dbReference>
<dbReference type="GO" id="GO:0042910">
    <property type="term" value="F:xenobiotic transmembrane transporter activity"/>
    <property type="evidence" value="ECO:0007669"/>
    <property type="project" value="TreeGrafter"/>
</dbReference>
<feature type="transmembrane region" description="Helical" evidence="8">
    <location>
        <begin position="386"/>
        <end position="405"/>
    </location>
</feature>
<protein>
    <submittedName>
        <fullName evidence="9">Heavy metal efflux pump CzcA</fullName>
    </submittedName>
</protein>
<sequence length="1030" mass="112924">MIHRIVQFALRQRPIVLVLAAVICVAGAVAFHNMPVDAYPDLSPPMVEIITQWPGHAAEEVERLVTVPTEVEMNGVPRLTVMRSISLYGLSDVIMTFDESTDDYFAREVVFQRLSEVTYPQGVTPTLAPLASPSGLVYRYVIESPDRTPQELKTFEDWVLEREYKQVPGVADDSGFGGTVMQYQVLLDPAKLYAYHITVPTVIQQLSVNNSNAGGGFYSQGDQFYYVRGIGLIRDTSDIANIVVGNQNGVPVRIGDIGEVVIGNAPRLGEFGFNKTDDAVEGVIMMRRGEQTQNVLKAVEAKTQELNKHVLPPDVKVRPYYDRSDLVQLTIDTVEHNLLLGMVLVLVVLMAFLVSIRAAVIVALTIPLSLLFAFIFLHAQGIPANLLSIGAIDFGILIDGTLVMVENIFRELGAREGQDYDLEEVIRSAAKDVDRPIFYSVAVIIAGYLPIYALSGPSGKLFKPMADTVAIALVGALVLTLTFVPVMCAIWFKKGVHESENKPFRWVLDKYAVWLDLCLDHPKATMVVSTLIFAATLLFIPFIGGEFMPHLDEGALWIRATMPYTVSFETASKFSPQVRDLLLKYPMVTDVGSELGRPDDGTDPTGFFNDEFYVGLKPYSDRAWKAGSIHNKAELTTDIQKHLTTFPGVIFNYTQPAEDAVDEALTGLKSALAVKVYGPDLNVLQNTALEIKRRLSQVPGFTELTVVRELGQPSLLIDVDRDKIARYGINVADVEAVVQAAVGGQAATQVIQGEKLFDLVVRMKPEFRESEQQVGSLLVGTPSGQQIPLSALANIHEAGGASFIYRENNSRYIGVQYSIEDRDLESAVNAGQKSIADIQKSLPPGYRLTWGGEYDEFLASRRQLNFIGPLAILIIFMILFALYDNFKFPVIIVLGVILTVPVGALLALKLTGTAFSASSALGMLALIGVSVETAVILVSYINKLRLEQNMDIRAATREASLLRLRPIMMTALVACLGLLPAALSTGIGSDTQKPFAIVIVAGLVSRLFLGFFVNPVLYQLVARDNDVLKV</sequence>
<dbReference type="Proteomes" id="UP000239735">
    <property type="component" value="Unassembled WGS sequence"/>
</dbReference>
<feature type="transmembrane region" description="Helical" evidence="8">
    <location>
        <begin position="361"/>
        <end position="380"/>
    </location>
</feature>
<dbReference type="SUPFAM" id="SSF82714">
    <property type="entry name" value="Multidrug efflux transporter AcrB TolC docking domain, DN and DC subdomains"/>
    <property type="match status" value="2"/>
</dbReference>
<dbReference type="PANTHER" id="PTHR32063">
    <property type="match status" value="1"/>
</dbReference>
<evidence type="ECO:0000256" key="5">
    <source>
        <dbReference type="ARBA" id="ARBA00022692"/>
    </source>
</evidence>
<name>A0A2N9LAC0_9BACT</name>
<dbReference type="Gene3D" id="3.30.70.1430">
    <property type="entry name" value="Multidrug efflux transporter AcrB pore domain"/>
    <property type="match status" value="2"/>
</dbReference>
<evidence type="ECO:0000313" key="10">
    <source>
        <dbReference type="Proteomes" id="UP000239735"/>
    </source>
</evidence>
<evidence type="ECO:0000256" key="7">
    <source>
        <dbReference type="ARBA" id="ARBA00023136"/>
    </source>
</evidence>
<keyword evidence="3" id="KW-0813">Transport</keyword>
<feature type="transmembrane region" description="Helical" evidence="8">
    <location>
        <begin position="468"/>
        <end position="492"/>
    </location>
</feature>
<dbReference type="Gene3D" id="1.20.1640.10">
    <property type="entry name" value="Multidrug efflux transporter AcrB transmembrane domain"/>
    <property type="match status" value="2"/>
</dbReference>
<feature type="transmembrane region" description="Helical" evidence="8">
    <location>
        <begin position="338"/>
        <end position="354"/>
    </location>
</feature>
<feature type="transmembrane region" description="Helical" evidence="8">
    <location>
        <begin position="890"/>
        <end position="908"/>
    </location>
</feature>
<comment type="similarity">
    <text evidence="2">Belongs to the resistance-nodulation-cell division (RND) (TC 2.A.6) family.</text>
</comment>
<evidence type="ECO:0000256" key="4">
    <source>
        <dbReference type="ARBA" id="ARBA00022475"/>
    </source>
</evidence>
<feature type="transmembrane region" description="Helical" evidence="8">
    <location>
        <begin position="920"/>
        <end position="941"/>
    </location>
</feature>
<evidence type="ECO:0000256" key="6">
    <source>
        <dbReference type="ARBA" id="ARBA00022989"/>
    </source>
</evidence>
<dbReference type="SUPFAM" id="SSF82693">
    <property type="entry name" value="Multidrug efflux transporter AcrB pore domain, PN1, PN2, PC1 and PC2 subdomains"/>
    <property type="match status" value="3"/>
</dbReference>
<feature type="transmembrane region" description="Helical" evidence="8">
    <location>
        <begin position="524"/>
        <end position="543"/>
    </location>
</feature>
<keyword evidence="7 8" id="KW-0472">Membrane</keyword>
<reference evidence="10" key="1">
    <citation type="submission" date="2018-02" db="EMBL/GenBank/DDBJ databases">
        <authorList>
            <person name="Hausmann B."/>
        </authorList>
    </citation>
    <scope>NUCLEOTIDE SEQUENCE [LARGE SCALE GENOMIC DNA]</scope>
    <source>
        <strain evidence="10">Peat soil MAG SbA5</strain>
    </source>
</reference>
<comment type="subcellular location">
    <subcellularLocation>
        <location evidence="1">Cell membrane</location>
        <topology evidence="1">Multi-pass membrane protein</topology>
    </subcellularLocation>
</comment>
<keyword evidence="6 8" id="KW-1133">Transmembrane helix</keyword>
<gene>
    <name evidence="9" type="ORF">SBA5_290054</name>
</gene>
<dbReference type="EMBL" id="OKRB01000085">
    <property type="protein sequence ID" value="SPE20200.1"/>
    <property type="molecule type" value="Genomic_DNA"/>
</dbReference>
<dbReference type="PRINTS" id="PR00702">
    <property type="entry name" value="ACRIFLAVINRP"/>
</dbReference>
<dbReference type="PANTHER" id="PTHR32063:SF12">
    <property type="entry name" value="CATION EFFLUX SYSTEM PROTEIN"/>
    <property type="match status" value="1"/>
</dbReference>
<proteinExistence type="inferred from homology"/>
<feature type="transmembrane region" description="Helical" evidence="8">
    <location>
        <begin position="866"/>
        <end position="883"/>
    </location>
</feature>
<evidence type="ECO:0000256" key="8">
    <source>
        <dbReference type="SAM" id="Phobius"/>
    </source>
</evidence>
<dbReference type="NCBIfam" id="TIGR00914">
    <property type="entry name" value="2A0601"/>
    <property type="match status" value="1"/>
</dbReference>
<feature type="transmembrane region" description="Helical" evidence="8">
    <location>
        <begin position="437"/>
        <end position="456"/>
    </location>
</feature>
<dbReference type="SUPFAM" id="SSF82866">
    <property type="entry name" value="Multidrug efflux transporter AcrB transmembrane domain"/>
    <property type="match status" value="2"/>
</dbReference>
<evidence type="ECO:0000256" key="3">
    <source>
        <dbReference type="ARBA" id="ARBA00022448"/>
    </source>
</evidence>
<keyword evidence="5 8" id="KW-0812">Transmembrane</keyword>
<dbReference type="InterPro" id="IPR004763">
    <property type="entry name" value="CusA-like"/>
</dbReference>
<evidence type="ECO:0000256" key="2">
    <source>
        <dbReference type="ARBA" id="ARBA00010942"/>
    </source>
</evidence>
<dbReference type="GO" id="GO:0008324">
    <property type="term" value="F:monoatomic cation transmembrane transporter activity"/>
    <property type="evidence" value="ECO:0007669"/>
    <property type="project" value="InterPro"/>
</dbReference>
<dbReference type="Gene3D" id="3.30.70.1440">
    <property type="entry name" value="Multidrug efflux transporter AcrB pore domain"/>
    <property type="match status" value="1"/>
</dbReference>
<accession>A0A2N9LAC0</accession>
<dbReference type="GO" id="GO:0005886">
    <property type="term" value="C:plasma membrane"/>
    <property type="evidence" value="ECO:0007669"/>
    <property type="project" value="UniProtKB-SubCell"/>
</dbReference>
<evidence type="ECO:0000313" key="9">
    <source>
        <dbReference type="EMBL" id="SPE20200.1"/>
    </source>
</evidence>
<feature type="transmembrane region" description="Helical" evidence="8">
    <location>
        <begin position="962"/>
        <end position="983"/>
    </location>
</feature>
<keyword evidence="4" id="KW-1003">Cell membrane</keyword>
<dbReference type="InterPro" id="IPR027463">
    <property type="entry name" value="AcrB_DN_DC_subdom"/>
</dbReference>
<dbReference type="AlphaFoldDB" id="A0A2N9LAC0"/>
<dbReference type="OrthoDB" id="9757876at2"/>